<name>A0ACB0IFD6_TRIPR</name>
<accession>A0ACB0IFD6</accession>
<proteinExistence type="predicted"/>
<dbReference type="EMBL" id="CASHSV030000001">
    <property type="protein sequence ID" value="CAJ2631011.1"/>
    <property type="molecule type" value="Genomic_DNA"/>
</dbReference>
<gene>
    <name evidence="1" type="ORF">MILVUS5_LOCUS2666</name>
</gene>
<reference evidence="1" key="1">
    <citation type="submission" date="2023-10" db="EMBL/GenBank/DDBJ databases">
        <authorList>
            <person name="Rodriguez Cubillos JULIANA M."/>
            <person name="De Vega J."/>
        </authorList>
    </citation>
    <scope>NUCLEOTIDE SEQUENCE</scope>
</reference>
<sequence length="95" mass="11102">MYGLTLMFFFSSEHKCAAKETEFMEIPSLPVARFKDLGEDEDGDEICSICLVEFEGEDAVSKLRRCEHVFHYNCMEQWLDRNQFSCPLCRSLLFS</sequence>
<evidence type="ECO:0000313" key="1">
    <source>
        <dbReference type="EMBL" id="CAJ2631011.1"/>
    </source>
</evidence>
<keyword evidence="2" id="KW-1185">Reference proteome</keyword>
<comment type="caution">
    <text evidence="1">The sequence shown here is derived from an EMBL/GenBank/DDBJ whole genome shotgun (WGS) entry which is preliminary data.</text>
</comment>
<evidence type="ECO:0000313" key="2">
    <source>
        <dbReference type="Proteomes" id="UP001177021"/>
    </source>
</evidence>
<dbReference type="Proteomes" id="UP001177021">
    <property type="component" value="Unassembled WGS sequence"/>
</dbReference>
<organism evidence="1 2">
    <name type="scientific">Trifolium pratense</name>
    <name type="common">Red clover</name>
    <dbReference type="NCBI Taxonomy" id="57577"/>
    <lineage>
        <taxon>Eukaryota</taxon>
        <taxon>Viridiplantae</taxon>
        <taxon>Streptophyta</taxon>
        <taxon>Embryophyta</taxon>
        <taxon>Tracheophyta</taxon>
        <taxon>Spermatophyta</taxon>
        <taxon>Magnoliopsida</taxon>
        <taxon>eudicotyledons</taxon>
        <taxon>Gunneridae</taxon>
        <taxon>Pentapetalae</taxon>
        <taxon>rosids</taxon>
        <taxon>fabids</taxon>
        <taxon>Fabales</taxon>
        <taxon>Fabaceae</taxon>
        <taxon>Papilionoideae</taxon>
        <taxon>50 kb inversion clade</taxon>
        <taxon>NPAAA clade</taxon>
        <taxon>Hologalegina</taxon>
        <taxon>IRL clade</taxon>
        <taxon>Trifolieae</taxon>
        <taxon>Trifolium</taxon>
    </lineage>
</organism>
<protein>
    <submittedName>
        <fullName evidence="1">Uncharacterized protein</fullName>
    </submittedName>
</protein>